<protein>
    <submittedName>
        <fullName evidence="1">Dehydration-responsive element-binding protein 2A</fullName>
    </submittedName>
</protein>
<evidence type="ECO:0000313" key="2">
    <source>
        <dbReference type="Proteomes" id="UP000327157"/>
    </source>
</evidence>
<dbReference type="EMBL" id="SMOL01000695">
    <property type="protein sequence ID" value="KAB2601761.1"/>
    <property type="molecule type" value="Genomic_DNA"/>
</dbReference>
<sequence>MVVSPSSTASMLSALEDRLGLGAWCVRLSAARLGLSVDASVPLSGFWRRPRHGCLIPHVFELYIGSFSV</sequence>
<keyword evidence="2" id="KW-1185">Reference proteome</keyword>
<gene>
    <name evidence="1" type="ORF">D8674_002766</name>
</gene>
<name>A0A5N5FJ79_9ROSA</name>
<evidence type="ECO:0000313" key="1">
    <source>
        <dbReference type="EMBL" id="KAB2601761.1"/>
    </source>
</evidence>
<accession>A0A5N5FJ79</accession>
<comment type="caution">
    <text evidence="1">The sequence shown here is derived from an EMBL/GenBank/DDBJ whole genome shotgun (WGS) entry which is preliminary data.</text>
</comment>
<dbReference type="Proteomes" id="UP000327157">
    <property type="component" value="Chromosome 10"/>
</dbReference>
<organism evidence="1 2">
    <name type="scientific">Pyrus ussuriensis x Pyrus communis</name>
    <dbReference type="NCBI Taxonomy" id="2448454"/>
    <lineage>
        <taxon>Eukaryota</taxon>
        <taxon>Viridiplantae</taxon>
        <taxon>Streptophyta</taxon>
        <taxon>Embryophyta</taxon>
        <taxon>Tracheophyta</taxon>
        <taxon>Spermatophyta</taxon>
        <taxon>Magnoliopsida</taxon>
        <taxon>eudicotyledons</taxon>
        <taxon>Gunneridae</taxon>
        <taxon>Pentapetalae</taxon>
        <taxon>rosids</taxon>
        <taxon>fabids</taxon>
        <taxon>Rosales</taxon>
        <taxon>Rosaceae</taxon>
        <taxon>Amygdaloideae</taxon>
        <taxon>Maleae</taxon>
        <taxon>Pyrus</taxon>
    </lineage>
</organism>
<reference evidence="1 2" key="3">
    <citation type="submission" date="2019-11" db="EMBL/GenBank/DDBJ databases">
        <title>A de novo genome assembly of a pear dwarfing rootstock.</title>
        <authorList>
            <person name="Wang F."/>
            <person name="Wang J."/>
            <person name="Li S."/>
            <person name="Zhang Y."/>
            <person name="Fang M."/>
            <person name="Ma L."/>
            <person name="Zhao Y."/>
            <person name="Jiang S."/>
        </authorList>
    </citation>
    <scope>NUCLEOTIDE SEQUENCE [LARGE SCALE GENOMIC DNA]</scope>
    <source>
        <strain evidence="1">S2</strain>
        <tissue evidence="1">Leaf</tissue>
    </source>
</reference>
<reference evidence="2" key="2">
    <citation type="submission" date="2019-10" db="EMBL/GenBank/DDBJ databases">
        <title>A de novo genome assembly of a pear dwarfing rootstock.</title>
        <authorList>
            <person name="Wang F."/>
            <person name="Wang J."/>
            <person name="Li S."/>
            <person name="Zhang Y."/>
            <person name="Fang M."/>
            <person name="Ma L."/>
            <person name="Zhao Y."/>
            <person name="Jiang S."/>
        </authorList>
    </citation>
    <scope>NUCLEOTIDE SEQUENCE [LARGE SCALE GENOMIC DNA]</scope>
</reference>
<reference evidence="1 2" key="1">
    <citation type="submission" date="2019-09" db="EMBL/GenBank/DDBJ databases">
        <authorList>
            <person name="Ou C."/>
        </authorList>
    </citation>
    <scope>NUCLEOTIDE SEQUENCE [LARGE SCALE GENOMIC DNA]</scope>
    <source>
        <strain evidence="1">S2</strain>
        <tissue evidence="1">Leaf</tissue>
    </source>
</reference>
<proteinExistence type="predicted"/>
<dbReference type="AlphaFoldDB" id="A0A5N5FJ79"/>